<keyword evidence="4" id="KW-1003">Cell membrane</keyword>
<evidence type="ECO:0000256" key="6">
    <source>
        <dbReference type="ARBA" id="ARBA00022989"/>
    </source>
</evidence>
<evidence type="ECO:0000259" key="9">
    <source>
        <dbReference type="PROSITE" id="PS50850"/>
    </source>
</evidence>
<evidence type="ECO:0000256" key="1">
    <source>
        <dbReference type="ARBA" id="ARBA00004651"/>
    </source>
</evidence>
<evidence type="ECO:0000256" key="4">
    <source>
        <dbReference type="ARBA" id="ARBA00022475"/>
    </source>
</evidence>
<evidence type="ECO:0000256" key="3">
    <source>
        <dbReference type="ARBA" id="ARBA00022448"/>
    </source>
</evidence>
<organism evidence="10 11">
    <name type="scientific">Verrucosispora sioxanthis</name>
    <dbReference type="NCBI Taxonomy" id="2499994"/>
    <lineage>
        <taxon>Bacteria</taxon>
        <taxon>Bacillati</taxon>
        <taxon>Actinomycetota</taxon>
        <taxon>Actinomycetes</taxon>
        <taxon>Micromonosporales</taxon>
        <taxon>Micromonosporaceae</taxon>
        <taxon>Micromonospora</taxon>
    </lineage>
</organism>
<dbReference type="InterPro" id="IPR020846">
    <property type="entry name" value="MFS_dom"/>
</dbReference>
<proteinExistence type="inferred from homology"/>
<dbReference type="CDD" id="cd17320">
    <property type="entry name" value="MFS_MdfA_MDR_like"/>
    <property type="match status" value="1"/>
</dbReference>
<dbReference type="Gene3D" id="1.20.1720.10">
    <property type="entry name" value="Multidrug resistance protein D"/>
    <property type="match status" value="1"/>
</dbReference>
<feature type="domain" description="Major facilitator superfamily (MFS) profile" evidence="9">
    <location>
        <begin position="22"/>
        <end position="343"/>
    </location>
</feature>
<dbReference type="AlphaFoldDB" id="A0A6M1LDU0"/>
<feature type="transmembrane region" description="Helical" evidence="8">
    <location>
        <begin position="116"/>
        <end position="137"/>
    </location>
</feature>
<comment type="subcellular location">
    <subcellularLocation>
        <location evidence="1">Cell membrane</location>
        <topology evidence="1">Multi-pass membrane protein</topology>
    </subcellularLocation>
</comment>
<dbReference type="FunFam" id="1.20.1720.10:FF:000005">
    <property type="entry name" value="Bcr/CflA family efflux transporter"/>
    <property type="match status" value="1"/>
</dbReference>
<keyword evidence="6 8" id="KW-1133">Transmembrane helix</keyword>
<accession>A0A6M1LDU0</accession>
<evidence type="ECO:0000256" key="2">
    <source>
        <dbReference type="ARBA" id="ARBA00006236"/>
    </source>
</evidence>
<reference evidence="10 11" key="1">
    <citation type="submission" date="2020-02" db="EMBL/GenBank/DDBJ databases">
        <title>Draft Genome Sequence of Verrucosispora sp. Strain CWR15, Isolated from Gulf of Mexico Sponge.</title>
        <authorList>
            <person name="Kennedy S.J."/>
            <person name="Cella E."/>
            <person name="Azarian T."/>
            <person name="Baker B.J."/>
            <person name="Shaw L.N."/>
        </authorList>
    </citation>
    <scope>NUCLEOTIDE SEQUENCE [LARGE SCALE GENOMIC DNA]</scope>
    <source>
        <strain evidence="10 11">CWR15</strain>
    </source>
</reference>
<dbReference type="GO" id="GO:1990961">
    <property type="term" value="P:xenobiotic detoxification by transmembrane export across the plasma membrane"/>
    <property type="evidence" value="ECO:0007669"/>
    <property type="project" value="InterPro"/>
</dbReference>
<evidence type="ECO:0000313" key="10">
    <source>
        <dbReference type="EMBL" id="NGM16382.1"/>
    </source>
</evidence>
<gene>
    <name evidence="10" type="ORF">ENC19_29065</name>
</gene>
<feature type="transmembrane region" description="Helical" evidence="8">
    <location>
        <begin position="60"/>
        <end position="79"/>
    </location>
</feature>
<dbReference type="NCBIfam" id="TIGR00710">
    <property type="entry name" value="efflux_Bcr_CflA"/>
    <property type="match status" value="1"/>
</dbReference>
<dbReference type="Pfam" id="PF07690">
    <property type="entry name" value="MFS_1"/>
    <property type="match status" value="1"/>
</dbReference>
<dbReference type="PANTHER" id="PTHR23502">
    <property type="entry name" value="MAJOR FACILITATOR SUPERFAMILY"/>
    <property type="match status" value="1"/>
</dbReference>
<feature type="transmembrane region" description="Helical" evidence="8">
    <location>
        <begin position="149"/>
        <end position="168"/>
    </location>
</feature>
<feature type="transmembrane region" description="Helical" evidence="8">
    <location>
        <begin position="180"/>
        <end position="199"/>
    </location>
</feature>
<dbReference type="GO" id="GO:0042910">
    <property type="term" value="F:xenobiotic transmembrane transporter activity"/>
    <property type="evidence" value="ECO:0007669"/>
    <property type="project" value="InterPro"/>
</dbReference>
<feature type="transmembrane region" description="Helical" evidence="8">
    <location>
        <begin position="229"/>
        <end position="248"/>
    </location>
</feature>
<dbReference type="PANTHER" id="PTHR23502:SF132">
    <property type="entry name" value="POLYAMINE TRANSPORTER 2-RELATED"/>
    <property type="match status" value="1"/>
</dbReference>
<comment type="similarity">
    <text evidence="2">Belongs to the major facilitator superfamily. Bcr/CmlA family.</text>
</comment>
<keyword evidence="5 8" id="KW-0812">Transmembrane</keyword>
<evidence type="ECO:0000313" key="11">
    <source>
        <dbReference type="Proteomes" id="UP000478148"/>
    </source>
</evidence>
<dbReference type="SUPFAM" id="SSF103473">
    <property type="entry name" value="MFS general substrate transporter"/>
    <property type="match status" value="1"/>
</dbReference>
<dbReference type="RefSeq" id="WP_164450237.1">
    <property type="nucleotide sequence ID" value="NZ_SAIY01000020.1"/>
</dbReference>
<feature type="non-terminal residue" evidence="10">
    <location>
        <position position="343"/>
    </location>
</feature>
<protein>
    <submittedName>
        <fullName evidence="10">Multidrug effflux MFS transporter</fullName>
    </submittedName>
</protein>
<evidence type="ECO:0000256" key="8">
    <source>
        <dbReference type="SAM" id="Phobius"/>
    </source>
</evidence>
<dbReference type="GO" id="GO:0005886">
    <property type="term" value="C:plasma membrane"/>
    <property type="evidence" value="ECO:0007669"/>
    <property type="project" value="UniProtKB-SubCell"/>
</dbReference>
<feature type="transmembrane region" description="Helical" evidence="8">
    <location>
        <begin position="91"/>
        <end position="110"/>
    </location>
</feature>
<dbReference type="InterPro" id="IPR005829">
    <property type="entry name" value="Sugar_transporter_CS"/>
</dbReference>
<feature type="transmembrane region" description="Helical" evidence="8">
    <location>
        <begin position="21"/>
        <end position="40"/>
    </location>
</feature>
<keyword evidence="11" id="KW-1185">Reference proteome</keyword>
<comment type="caution">
    <text evidence="10">The sequence shown here is derived from an EMBL/GenBank/DDBJ whole genome shotgun (WGS) entry which is preliminary data.</text>
</comment>
<feature type="transmembrane region" description="Helical" evidence="8">
    <location>
        <begin position="260"/>
        <end position="282"/>
    </location>
</feature>
<feature type="transmembrane region" description="Helical" evidence="8">
    <location>
        <begin position="321"/>
        <end position="338"/>
    </location>
</feature>
<keyword evidence="7 8" id="KW-0472">Membrane</keyword>
<dbReference type="PROSITE" id="PS50850">
    <property type="entry name" value="MFS"/>
    <property type="match status" value="1"/>
</dbReference>
<evidence type="ECO:0000256" key="7">
    <source>
        <dbReference type="ARBA" id="ARBA00023136"/>
    </source>
</evidence>
<sequence length="343" mass="35228">MPQTDVPVRPAERITPPTGRAALGLLVLLGSLTAIGPLSLDTYLPAFPGMTRDLAASQAQIQLSLTTCLIGMALGQLVTGPLSDRWGRRRPVLVGVAAYALLSLVCALAPSAETLAVARFAQGFAGGMGTVVARAVVRDLYSGRAAAKYFSRLVLIFGIAPMVAPALGSLVLNVGDWRTIFVALALVGALLATTVALRLPETLPATRRNAGGLAATAAAGRTLLTDRIYLGYALTQGLAFAGLFAYLSGSSFVLQDVFGLSAGTFSILFGANALSFVAVGQLNARLLDRHDPRPLLVTGLGLGLLAALAVLAGALLNNLPVVVAALFVFLGSLGLVMPNGTAL</sequence>
<dbReference type="PROSITE" id="PS00216">
    <property type="entry name" value="SUGAR_TRANSPORT_1"/>
    <property type="match status" value="1"/>
</dbReference>
<dbReference type="EMBL" id="SAIY01000020">
    <property type="protein sequence ID" value="NGM16382.1"/>
    <property type="molecule type" value="Genomic_DNA"/>
</dbReference>
<evidence type="ECO:0000256" key="5">
    <source>
        <dbReference type="ARBA" id="ARBA00022692"/>
    </source>
</evidence>
<dbReference type="InterPro" id="IPR036259">
    <property type="entry name" value="MFS_trans_sf"/>
</dbReference>
<keyword evidence="3" id="KW-0813">Transport</keyword>
<feature type="transmembrane region" description="Helical" evidence="8">
    <location>
        <begin position="294"/>
        <end position="315"/>
    </location>
</feature>
<dbReference type="InterPro" id="IPR011701">
    <property type="entry name" value="MFS"/>
</dbReference>
<dbReference type="InterPro" id="IPR004812">
    <property type="entry name" value="Efflux_drug-R_Bcr/CmlA"/>
</dbReference>
<name>A0A6M1LDU0_9ACTN</name>
<dbReference type="Proteomes" id="UP000478148">
    <property type="component" value="Unassembled WGS sequence"/>
</dbReference>